<reference evidence="2" key="1">
    <citation type="submission" date="2024-05" db="EMBL/GenBank/DDBJ databases">
        <authorList>
            <person name="Yu L."/>
        </authorList>
    </citation>
    <scope>NUCLEOTIDE SEQUENCE</scope>
    <source>
        <strain evidence="2">G08B096</strain>
    </source>
</reference>
<accession>A0AAU7WA32</accession>
<dbReference type="AlphaFoldDB" id="A0AAU7WA32"/>
<name>A0AAU7WA32_9MICO</name>
<organism evidence="2">
    <name type="scientific">Agromyces sp. G08B096</name>
    <dbReference type="NCBI Taxonomy" id="3156399"/>
    <lineage>
        <taxon>Bacteria</taxon>
        <taxon>Bacillati</taxon>
        <taxon>Actinomycetota</taxon>
        <taxon>Actinomycetes</taxon>
        <taxon>Micrococcales</taxon>
        <taxon>Microbacteriaceae</taxon>
        <taxon>Agromyces</taxon>
    </lineage>
</organism>
<proteinExistence type="predicted"/>
<dbReference type="RefSeq" id="WP_350349320.1">
    <property type="nucleotide sequence ID" value="NZ_CP158374.1"/>
</dbReference>
<sequence>MPEIEPHTVQTSGGEPTQPVADEVLLGSVALAQRALLENTPPETVGSVIGHIAEDEHVLTLLFAADLPGYRGWHWSVTIARVEGAEPTVLETELMPGEQALLAPEWVPWSERLAEYRAAQEQAAAEASERGDEDEGDVDDLDDDALGDADGYEGDLDDPEGDDEFDGDDHGDDEFDGIDIDALADPIESGGADGFDGADEDDAGQAARD</sequence>
<dbReference type="InterPro" id="IPR021391">
    <property type="entry name" value="DUF3027"/>
</dbReference>
<gene>
    <name evidence="2" type="ORF">ABIQ69_05200</name>
</gene>
<evidence type="ECO:0000313" key="2">
    <source>
        <dbReference type="EMBL" id="XBX83317.1"/>
    </source>
</evidence>
<evidence type="ECO:0000256" key="1">
    <source>
        <dbReference type="SAM" id="MobiDB-lite"/>
    </source>
</evidence>
<dbReference type="EMBL" id="CP158374">
    <property type="protein sequence ID" value="XBX83317.1"/>
    <property type="molecule type" value="Genomic_DNA"/>
</dbReference>
<feature type="region of interest" description="Disordered" evidence="1">
    <location>
        <begin position="118"/>
        <end position="209"/>
    </location>
</feature>
<protein>
    <submittedName>
        <fullName evidence="2">DUF3027 domain-containing protein</fullName>
    </submittedName>
</protein>
<feature type="compositionally biased region" description="Acidic residues" evidence="1">
    <location>
        <begin position="131"/>
        <end position="179"/>
    </location>
</feature>
<dbReference type="Pfam" id="PF11228">
    <property type="entry name" value="DUF3027"/>
    <property type="match status" value="1"/>
</dbReference>